<dbReference type="EMBL" id="JAEEFW010000001">
    <property type="protein sequence ID" value="MBU4632102.1"/>
    <property type="molecule type" value="Genomic_DNA"/>
</dbReference>
<protein>
    <submittedName>
        <fullName evidence="1">Uncharacterized protein</fullName>
    </submittedName>
</protein>
<evidence type="ECO:0000313" key="2">
    <source>
        <dbReference type="Proteomes" id="UP000787568"/>
    </source>
</evidence>
<dbReference type="RefSeq" id="WP_023969044.1">
    <property type="nucleotide sequence ID" value="NZ_CP045221.1"/>
</dbReference>
<accession>A0AAJ0ZGE4</accession>
<name>A0AAJ0ZGE4_9PSED</name>
<organism evidence="1 2">
    <name type="scientific">Pseudomonas chlororaphis subsp. aurantiaca</name>
    <dbReference type="NCBI Taxonomy" id="86192"/>
    <lineage>
        <taxon>Bacteria</taxon>
        <taxon>Pseudomonadati</taxon>
        <taxon>Pseudomonadota</taxon>
        <taxon>Gammaproteobacteria</taxon>
        <taxon>Pseudomonadales</taxon>
        <taxon>Pseudomonadaceae</taxon>
        <taxon>Pseudomonas</taxon>
    </lineage>
</organism>
<gene>
    <name evidence="1" type="ORF">I8747_04660</name>
</gene>
<evidence type="ECO:0000313" key="1">
    <source>
        <dbReference type="EMBL" id="MBU4632102.1"/>
    </source>
</evidence>
<comment type="caution">
    <text evidence="1">The sequence shown here is derived from an EMBL/GenBank/DDBJ whole genome shotgun (WGS) entry which is preliminary data.</text>
</comment>
<proteinExistence type="predicted"/>
<sequence>MGLDIHLEADERLSLNLLTSVARTLGGLDLACDDNSVFAHFPSGLSVSAKRSFDEQAIYAQDTQGLSFPVVVRCDFRIKGPAPEDSSPLDDLKMFVEAIAAESDAHFLVSFQYESLMYWRDQSGLHTS</sequence>
<dbReference type="Proteomes" id="UP000787568">
    <property type="component" value="Unassembled WGS sequence"/>
</dbReference>
<dbReference type="AlphaFoldDB" id="A0AAJ0ZGE4"/>
<reference evidence="1" key="1">
    <citation type="submission" date="2020-12" db="EMBL/GenBank/DDBJ databases">
        <title>Generalized mutagenesis with transposon Tn5. A laboratory procedure for the identification of genes responsible for a bacterial phenotype and its regulation, illustrated with phenazine production in Pseudomonas chlororaphis.</title>
        <authorList>
            <person name="Muzio F."/>
            <person name="Sobrero P."/>
            <person name="Agaras B."/>
            <person name="Valverde C."/>
        </authorList>
    </citation>
    <scope>NUCLEOTIDE SEQUENCE</scope>
    <source>
        <strain evidence="1">SMMP3</strain>
    </source>
</reference>